<feature type="domain" description="Helicase HerA-like C-terminal" evidence="2">
    <location>
        <begin position="68"/>
        <end position="130"/>
    </location>
</feature>
<dbReference type="Pfam" id="PF05872">
    <property type="entry name" value="HerA_C"/>
    <property type="match status" value="2"/>
</dbReference>
<evidence type="ECO:0000313" key="4">
    <source>
        <dbReference type="Proteomes" id="UP000001600"/>
    </source>
</evidence>
<dbReference type="InterPro" id="IPR051162">
    <property type="entry name" value="T4SS_component"/>
</dbReference>
<accession>B9J9E7</accession>
<dbReference type="Proteomes" id="UP000001600">
    <property type="component" value="Chromosome 1"/>
</dbReference>
<keyword evidence="1" id="KW-0472">Membrane</keyword>
<dbReference type="PANTHER" id="PTHR30121:SF6">
    <property type="entry name" value="SLR6007 PROTEIN"/>
    <property type="match status" value="1"/>
</dbReference>
<dbReference type="GO" id="GO:0005524">
    <property type="term" value="F:ATP binding"/>
    <property type="evidence" value="ECO:0007669"/>
    <property type="project" value="UniProtKB-KW"/>
</dbReference>
<evidence type="ECO:0000313" key="3">
    <source>
        <dbReference type="EMBL" id="ACM27549.1"/>
    </source>
</evidence>
<organism evidence="3 4">
    <name type="scientific">Rhizobium rhizogenes (strain K84 / ATCC BAA-868)</name>
    <name type="common">Agrobacterium radiobacter</name>
    <dbReference type="NCBI Taxonomy" id="311403"/>
    <lineage>
        <taxon>Bacteria</taxon>
        <taxon>Pseudomonadati</taxon>
        <taxon>Pseudomonadota</taxon>
        <taxon>Alphaproteobacteria</taxon>
        <taxon>Hyphomicrobiales</taxon>
        <taxon>Rhizobiaceae</taxon>
        <taxon>Rhizobium/Agrobacterium group</taxon>
        <taxon>Rhizobium</taxon>
    </lineage>
</organism>
<keyword evidence="3" id="KW-0547">Nucleotide-binding</keyword>
<feature type="domain" description="Helicase HerA-like C-terminal" evidence="2">
    <location>
        <begin position="131"/>
        <end position="464"/>
    </location>
</feature>
<proteinExistence type="predicted"/>
<sequence length="533" mass="59061">MDALCPLLLTSHLRGIYMYMILSQVSAFSCIRIDVLSYTQYACNQMYDWRREMNARSAIWDGMAQIDIGTTAEGKTISLPLKRANRHGLVTGSTGGGKTVTLQRLAEQFSLAGVPVFASDVKGDLSGIATNCPTQFWDLFGTHGLPIRTSVQAMGSELLARMLKLNDTQEGTLAIAFKKAEDERDFMLTLDDLRFALLDMLDNREAVCRKYGNVTGSSINAIQRSLLTLESQGGFNLFGEPPFDIRDFMMINVKAEGEAPRGVVNLLHADRLMEAPKLYATFLLWLLTELFRTLPEVGDLAKPKMVFFFDEAHLLFTDAPANLLQSIERLVRLVRSKGVGVYFVTQSVSDVPETVLAQLGTKIQHALRAFTPKDQRTIKATAAAFRENRGVDVRRDITTLPVGTAFVSVLDEEGIPTKVEKVSISKPAGQIGAIESLRRDVILKASPLRIKYSYAETEGHAAKAFDNRMRQERGLPPIIANEDWPEGRYAAYLPNLTVETIPNSARADAMRRFLSAVLILAGSFGLLYLSTHI</sequence>
<keyword evidence="3" id="KW-0067">ATP-binding</keyword>
<dbReference type="SUPFAM" id="SSF52540">
    <property type="entry name" value="P-loop containing nucleoside triphosphate hydrolases"/>
    <property type="match status" value="1"/>
</dbReference>
<dbReference type="PANTHER" id="PTHR30121">
    <property type="entry name" value="UNCHARACTERIZED PROTEIN YJGR-RELATED"/>
    <property type="match status" value="1"/>
</dbReference>
<evidence type="ECO:0000259" key="2">
    <source>
        <dbReference type="Pfam" id="PF05872"/>
    </source>
</evidence>
<dbReference type="HOGENOM" id="CLU_028164_2_0_5"/>
<feature type="transmembrane region" description="Helical" evidence="1">
    <location>
        <begin position="513"/>
        <end position="531"/>
    </location>
</feature>
<dbReference type="eggNOG" id="COG0433">
    <property type="taxonomic scope" value="Bacteria"/>
</dbReference>
<dbReference type="InterPro" id="IPR033186">
    <property type="entry name" value="HerA_C"/>
</dbReference>
<dbReference type="Gene3D" id="3.40.50.300">
    <property type="entry name" value="P-loop containing nucleotide triphosphate hydrolases"/>
    <property type="match status" value="2"/>
</dbReference>
<reference evidence="3 4" key="1">
    <citation type="journal article" date="2009" name="J. Bacteriol.">
        <title>Genome sequences of three Agrobacterium biovars help elucidate the evolution of multichromosome genomes in bacteria.</title>
        <authorList>
            <person name="Slater S.C."/>
            <person name="Goldman B.S."/>
            <person name="Goodner B."/>
            <person name="Setubal J.C."/>
            <person name="Farrand S.K."/>
            <person name="Nester E.W."/>
            <person name="Burr T.J."/>
            <person name="Banta L."/>
            <person name="Dickerman A.W."/>
            <person name="Paulsen I."/>
            <person name="Otten L."/>
            <person name="Suen G."/>
            <person name="Welch R."/>
            <person name="Almeida N.F."/>
            <person name="Arnold F."/>
            <person name="Burton O.T."/>
            <person name="Du Z."/>
            <person name="Ewing A."/>
            <person name="Godsy E."/>
            <person name="Heisel S."/>
            <person name="Houmiel K.L."/>
            <person name="Jhaveri J."/>
            <person name="Lu J."/>
            <person name="Miller N.M."/>
            <person name="Norton S."/>
            <person name="Chen Q."/>
            <person name="Phoolcharoen W."/>
            <person name="Ohlin V."/>
            <person name="Ondrusek D."/>
            <person name="Pride N."/>
            <person name="Stricklin S.L."/>
            <person name="Sun J."/>
            <person name="Wheeler C."/>
            <person name="Wilson L."/>
            <person name="Zhu H."/>
            <person name="Wood D.W."/>
        </authorList>
    </citation>
    <scope>NUCLEOTIDE SEQUENCE [LARGE SCALE GENOMIC DNA]</scope>
    <source>
        <strain evidence="4">K84 / ATCC BAA-868</strain>
    </source>
</reference>
<evidence type="ECO:0000256" key="1">
    <source>
        <dbReference type="SAM" id="Phobius"/>
    </source>
</evidence>
<keyword evidence="1" id="KW-0812">Transmembrane</keyword>
<dbReference type="InterPro" id="IPR027417">
    <property type="entry name" value="P-loop_NTPase"/>
</dbReference>
<protein>
    <submittedName>
        <fullName evidence="3">ATP-binding protein</fullName>
    </submittedName>
</protein>
<dbReference type="EMBL" id="CP000628">
    <property type="protein sequence ID" value="ACM27549.1"/>
    <property type="molecule type" value="Genomic_DNA"/>
</dbReference>
<gene>
    <name evidence="3" type="ordered locus">Arad_3647</name>
</gene>
<keyword evidence="1" id="KW-1133">Transmembrane helix</keyword>
<name>B9J9E7_RHIR8</name>
<dbReference type="AlphaFoldDB" id="B9J9E7"/>
<dbReference type="KEGG" id="ara:Arad_3647"/>
<dbReference type="STRING" id="311403.Arad_3647"/>